<dbReference type="RefSeq" id="WP_377769387.1">
    <property type="nucleotide sequence ID" value="NZ_JBHUHO010000004.1"/>
</dbReference>
<name>A0ABW4YFN6_9BACL</name>
<evidence type="ECO:0000313" key="1">
    <source>
        <dbReference type="EMBL" id="MFD2114407.1"/>
    </source>
</evidence>
<evidence type="ECO:0000313" key="2">
    <source>
        <dbReference type="Proteomes" id="UP001597362"/>
    </source>
</evidence>
<proteinExistence type="predicted"/>
<organism evidence="1 2">
    <name type="scientific">Paenibacillus yanchengensis</name>
    <dbReference type="NCBI Taxonomy" id="2035833"/>
    <lineage>
        <taxon>Bacteria</taxon>
        <taxon>Bacillati</taxon>
        <taxon>Bacillota</taxon>
        <taxon>Bacilli</taxon>
        <taxon>Bacillales</taxon>
        <taxon>Paenibacillaceae</taxon>
        <taxon>Paenibacillus</taxon>
    </lineage>
</organism>
<comment type="caution">
    <text evidence="1">The sequence shown here is derived from an EMBL/GenBank/DDBJ whole genome shotgun (WGS) entry which is preliminary data.</text>
</comment>
<gene>
    <name evidence="1" type="ORF">ACFSJH_01390</name>
</gene>
<feature type="non-terminal residue" evidence="1">
    <location>
        <position position="1"/>
    </location>
</feature>
<sequence length="67" mass="7998">YPTGMLPYLQSPNLTLYRNAERKGYAFKWLNRTAYPSYFVCHNQNCRQLRYLINTFGLVISADLERF</sequence>
<reference evidence="2" key="1">
    <citation type="journal article" date="2019" name="Int. J. Syst. Evol. Microbiol.">
        <title>The Global Catalogue of Microorganisms (GCM) 10K type strain sequencing project: providing services to taxonomists for standard genome sequencing and annotation.</title>
        <authorList>
            <consortium name="The Broad Institute Genomics Platform"/>
            <consortium name="The Broad Institute Genome Sequencing Center for Infectious Disease"/>
            <person name="Wu L."/>
            <person name="Ma J."/>
        </authorList>
    </citation>
    <scope>NUCLEOTIDE SEQUENCE [LARGE SCALE GENOMIC DNA]</scope>
    <source>
        <strain evidence="2">GH52</strain>
    </source>
</reference>
<keyword evidence="2" id="KW-1185">Reference proteome</keyword>
<protein>
    <submittedName>
        <fullName evidence="1">Uncharacterized protein</fullName>
    </submittedName>
</protein>
<dbReference type="EMBL" id="JBHUHO010000004">
    <property type="protein sequence ID" value="MFD2114407.1"/>
    <property type="molecule type" value="Genomic_DNA"/>
</dbReference>
<dbReference type="Proteomes" id="UP001597362">
    <property type="component" value="Unassembled WGS sequence"/>
</dbReference>
<accession>A0ABW4YFN6</accession>